<feature type="transmembrane region" description="Helical" evidence="9">
    <location>
        <begin position="48"/>
        <end position="70"/>
    </location>
</feature>
<dbReference type="WBParaSite" id="PSAMB.scaffold187size67947.g3066.t1">
    <property type="protein sequence ID" value="PSAMB.scaffold187size67947.g3066.t1"/>
    <property type="gene ID" value="PSAMB.scaffold187size67947.g3066"/>
</dbReference>
<dbReference type="Proteomes" id="UP000887566">
    <property type="component" value="Unplaced"/>
</dbReference>
<keyword evidence="5 9" id="KW-0472">Membrane</keyword>
<feature type="transmembrane region" description="Helical" evidence="9">
    <location>
        <begin position="398"/>
        <end position="417"/>
    </location>
</feature>
<proteinExistence type="inferred from homology"/>
<evidence type="ECO:0000256" key="7">
    <source>
        <dbReference type="ARBA" id="ARBA00040302"/>
    </source>
</evidence>
<feature type="transmembrane region" description="Helical" evidence="9">
    <location>
        <begin position="265"/>
        <end position="286"/>
    </location>
</feature>
<keyword evidence="6" id="KW-0325">Glycoprotein</keyword>
<dbReference type="Pfam" id="PF05978">
    <property type="entry name" value="UNC-93"/>
    <property type="match status" value="1"/>
</dbReference>
<feature type="transmembrane region" description="Helical" evidence="9">
    <location>
        <begin position="374"/>
        <end position="392"/>
    </location>
</feature>
<evidence type="ECO:0000313" key="10">
    <source>
        <dbReference type="Proteomes" id="UP000887566"/>
    </source>
</evidence>
<feature type="transmembrane region" description="Helical" evidence="9">
    <location>
        <begin position="172"/>
        <end position="191"/>
    </location>
</feature>
<keyword evidence="3 9" id="KW-0812">Transmembrane</keyword>
<dbReference type="SUPFAM" id="SSF103473">
    <property type="entry name" value="MFS general substrate transporter"/>
    <property type="match status" value="1"/>
</dbReference>
<dbReference type="InterPro" id="IPR010291">
    <property type="entry name" value="Ion_channel_UNC-93"/>
</dbReference>
<feature type="transmembrane region" description="Helical" evidence="9">
    <location>
        <begin position="298"/>
        <end position="317"/>
    </location>
</feature>
<evidence type="ECO:0000256" key="6">
    <source>
        <dbReference type="ARBA" id="ARBA00023180"/>
    </source>
</evidence>
<dbReference type="PANTHER" id="PTHR23294">
    <property type="entry name" value="ET TRANSLATION PRODUCT-RELATED"/>
    <property type="match status" value="1"/>
</dbReference>
<evidence type="ECO:0000256" key="8">
    <source>
        <dbReference type="ARBA" id="ARBA00041910"/>
    </source>
</evidence>
<comment type="subcellular location">
    <subcellularLocation>
        <location evidence="1">Membrane</location>
        <topology evidence="1">Multi-pass membrane protein</topology>
    </subcellularLocation>
</comment>
<comment type="similarity">
    <text evidence="2">Belongs to the unc-93 family.</text>
</comment>
<name>A0A914VF45_9BILA</name>
<evidence type="ECO:0000256" key="3">
    <source>
        <dbReference type="ARBA" id="ARBA00022692"/>
    </source>
</evidence>
<keyword evidence="10" id="KW-1185">Reference proteome</keyword>
<feature type="transmembrane region" description="Helical" evidence="9">
    <location>
        <begin position="329"/>
        <end position="353"/>
    </location>
</feature>
<evidence type="ECO:0000256" key="9">
    <source>
        <dbReference type="SAM" id="Phobius"/>
    </source>
</evidence>
<dbReference type="InterPro" id="IPR036259">
    <property type="entry name" value="MFS_trans_sf"/>
</dbReference>
<evidence type="ECO:0000256" key="5">
    <source>
        <dbReference type="ARBA" id="ARBA00023136"/>
    </source>
</evidence>
<dbReference type="AlphaFoldDB" id="A0A914VF45"/>
<sequence length="443" mass="48621">MEARTWNIIQLGVGFMLLFAGFNTQNFVEQTVLNSVAEDTGRVDEHAGYYSLAIVYGCLTVGNLVAAPIIAVIGAKVAMIVGSLTYVLFLLSFLYVDSWSLYLVSAINGLGGALLWTGQGNYMTLNSDDFTAGRNSGIVWAIYQLCLVSGGTFLFIVFQFTDKHFDQSTIRILYSVFAVLGALGVLTFVFLRQPPKQESSSQKEQKHDHVKNILATFKLMFSKDMMILSVMFMYSGIELTFWSGIYSTSLAFTNKLAEVAGNNMLAYNAVAIGLGQILGGTIFGVFGERTNKFGRYPIVLLGCVTHLLCFALIFINIPTQAAIHKTDEISIISPSIPLALLCSALLGFGDSCWNTQIYSMLATFYKKQSSEGFAVMKFFNCLSACAAFFYGSKIELRYQLGILAVGALLAFVCFFGVERKNNVARVQSKFSTSSEVPIVKALY</sequence>
<keyword evidence="4 9" id="KW-1133">Transmembrane helix</keyword>
<feature type="transmembrane region" description="Helical" evidence="9">
    <location>
        <begin position="77"/>
        <end position="95"/>
    </location>
</feature>
<dbReference type="GO" id="GO:0016020">
    <property type="term" value="C:membrane"/>
    <property type="evidence" value="ECO:0007669"/>
    <property type="project" value="UniProtKB-SubCell"/>
</dbReference>
<reference evidence="11" key="1">
    <citation type="submission" date="2022-11" db="UniProtKB">
        <authorList>
            <consortium name="WormBaseParasite"/>
        </authorList>
    </citation>
    <scope>IDENTIFICATION</scope>
</reference>
<feature type="transmembrane region" description="Helical" evidence="9">
    <location>
        <begin position="138"/>
        <end position="160"/>
    </location>
</feature>
<evidence type="ECO:0000256" key="4">
    <source>
        <dbReference type="ARBA" id="ARBA00022989"/>
    </source>
</evidence>
<organism evidence="10 11">
    <name type="scientific">Plectus sambesii</name>
    <dbReference type="NCBI Taxonomy" id="2011161"/>
    <lineage>
        <taxon>Eukaryota</taxon>
        <taxon>Metazoa</taxon>
        <taxon>Ecdysozoa</taxon>
        <taxon>Nematoda</taxon>
        <taxon>Chromadorea</taxon>
        <taxon>Plectida</taxon>
        <taxon>Plectina</taxon>
        <taxon>Plectoidea</taxon>
        <taxon>Plectidae</taxon>
        <taxon>Plectus</taxon>
    </lineage>
</organism>
<dbReference type="Gene3D" id="1.20.1250.20">
    <property type="entry name" value="MFS general substrate transporter like domains"/>
    <property type="match status" value="1"/>
</dbReference>
<dbReference type="InterPro" id="IPR051617">
    <property type="entry name" value="UNC-93-like_regulator"/>
</dbReference>
<evidence type="ECO:0000256" key="1">
    <source>
        <dbReference type="ARBA" id="ARBA00004141"/>
    </source>
</evidence>
<feature type="transmembrane region" description="Helical" evidence="9">
    <location>
        <begin position="225"/>
        <end position="245"/>
    </location>
</feature>
<accession>A0A914VF45</accession>
<evidence type="ECO:0000313" key="11">
    <source>
        <dbReference type="WBParaSite" id="PSAMB.scaffold187size67947.g3066.t1"/>
    </source>
</evidence>
<evidence type="ECO:0000256" key="2">
    <source>
        <dbReference type="ARBA" id="ARBA00009172"/>
    </source>
</evidence>
<dbReference type="PANTHER" id="PTHR23294:SF0">
    <property type="entry name" value="UNC93-LIKE PROTEIN MFSD11"/>
    <property type="match status" value="1"/>
</dbReference>
<feature type="transmembrane region" description="Helical" evidence="9">
    <location>
        <begin position="101"/>
        <end position="118"/>
    </location>
</feature>
<protein>
    <recommendedName>
        <fullName evidence="7">UNC93-like protein MFSD11</fullName>
    </recommendedName>
    <alternativeName>
        <fullName evidence="8">Major facilitator superfamily domain-containing protein 11</fullName>
    </alternativeName>
</protein>